<evidence type="ECO:0000256" key="5">
    <source>
        <dbReference type="SAM" id="MobiDB-lite"/>
    </source>
</evidence>
<keyword evidence="3" id="KW-0347">Helicase</keyword>
<dbReference type="GO" id="GO:0005737">
    <property type="term" value="C:cytoplasm"/>
    <property type="evidence" value="ECO:0007669"/>
    <property type="project" value="TreeGrafter"/>
</dbReference>
<dbReference type="GO" id="GO:0003676">
    <property type="term" value="F:nucleic acid binding"/>
    <property type="evidence" value="ECO:0007669"/>
    <property type="project" value="InterPro"/>
</dbReference>
<evidence type="ECO:0000313" key="9">
    <source>
        <dbReference type="WBParaSite" id="MBELARI_LOCUS12977"/>
    </source>
</evidence>
<feature type="region of interest" description="Disordered" evidence="5">
    <location>
        <begin position="1"/>
        <end position="34"/>
    </location>
</feature>
<feature type="compositionally biased region" description="Acidic residues" evidence="5">
    <location>
        <begin position="23"/>
        <end position="33"/>
    </location>
</feature>
<dbReference type="InterPro" id="IPR001650">
    <property type="entry name" value="Helicase_C-like"/>
</dbReference>
<dbReference type="PANTHER" id="PTHR44533">
    <property type="entry name" value="DEAD/H RNA HELICASE, PUTATIVE-RELATED"/>
    <property type="match status" value="1"/>
</dbReference>
<dbReference type="Pfam" id="PF23002">
    <property type="entry name" value="PIN-like_DDX60"/>
    <property type="match status" value="1"/>
</dbReference>
<dbReference type="GO" id="GO:0016787">
    <property type="term" value="F:hydrolase activity"/>
    <property type="evidence" value="ECO:0007669"/>
    <property type="project" value="UniProtKB-KW"/>
</dbReference>
<dbReference type="GO" id="GO:0004386">
    <property type="term" value="F:helicase activity"/>
    <property type="evidence" value="ECO:0007669"/>
    <property type="project" value="UniProtKB-KW"/>
</dbReference>
<dbReference type="InterPro" id="IPR014001">
    <property type="entry name" value="Helicase_ATP-bd"/>
</dbReference>
<dbReference type="Pfam" id="PF00271">
    <property type="entry name" value="Helicase_C"/>
    <property type="match status" value="1"/>
</dbReference>
<dbReference type="CDD" id="cd18795">
    <property type="entry name" value="SF2_C_Ski2"/>
    <property type="match status" value="1"/>
</dbReference>
<dbReference type="InterPro" id="IPR011545">
    <property type="entry name" value="DEAD/DEAH_box_helicase_dom"/>
</dbReference>
<dbReference type="InterPro" id="IPR027417">
    <property type="entry name" value="P-loop_NTPase"/>
</dbReference>
<dbReference type="SMART" id="SM00490">
    <property type="entry name" value="HELICc"/>
    <property type="match status" value="1"/>
</dbReference>
<keyword evidence="8" id="KW-1185">Reference proteome</keyword>
<dbReference type="InterPro" id="IPR055124">
    <property type="entry name" value="PIN-like_DDX60"/>
</dbReference>
<dbReference type="Pfam" id="PF00270">
    <property type="entry name" value="DEAD"/>
    <property type="match status" value="1"/>
</dbReference>
<sequence length="1547" mass="178408">MEETEHKLQMQDDKGISTSCDSSDSEEEEEIEISNEHSKIDMKRLINLFSCSHRDIIAEFANVETFLVSLDSLIIECTAHSYYKSTFFGQTTVLNAQIARFLEQFRRISENVKLVIFSKLSLLFKRDPDLDFLRTVAIAHLRQGPYKNDIETFSSPLDPRWSEFLQKTTPSLFMISTDSPLNKTNFTPQLQTIMLDALTNRALPVVPLSRLVINFTKVNAFYIEPMVVKWPGQERFFELFWKMKEDEDEEESRKGKEPSVIPAFSLSFEIWLQCVQETSERLTGEKRNLASTISLMVEWCACSSKQSKMAPRLLTTRQAKSAPLDLPWMYQLDSKLLREFVPESQMMTSKNQLQHQTNIEKELKETRKWQFKQIEEDFEKAPEKITNKWQLKRINRSRQKLSQWHESFANSLEGRVTNLLVDFSRTPAFAGKESNPNTESQPLKAKGWPGQKAGGGGKKNKSKEKPEQIREKNAKEKEKKLLDDERIRIEHYAEGQNAIAALEKALSELRTQEMKALCNYKIVKQAAKELLANTEATRRRKAITIVSHLKYAFNEHWEQMNEKQQTEMVNIWVSLGFDPPKGKIVTEEAGTKKLDLGMNMIYYQLEYAGELIDIQSDPQKDDRVTGFYPDAWQRKMLDIVDKNESALIVAPTSAGKTFVSYYCIEKMLRASDDDVVIYISPSKPLLNQVCGSLYARFRNKTMKPGKALFGTLTSEYGTDVLNCQVLVTVPERLEAILLSTNPDVQQFAAKIKYVIFDEVHSIGASHEAPIWEHLLLLIQCPFLALSATIGNVNLLHKWLQSKTKAQANVHLIEYDERYSELEVAIKKIRKPESGKLKLEAYQKGNESSILPMMPYAMFMLDKIRRFGIPEDSQLTARQIIDFYHFAAQVDAKTKDELEPCKFFGYSPGKLVWISRSELRRFENELKKRFIDWLEHDEEKVISILERFRHPIREQLNARSFPFFQRKVVLETIVSLVEELQDEEMLPAICFNEDRFICEDLAKILCDVLEARQDDFEKSDEYKAKYQIKDEEKLSKLAKRKRDDNAKKRKKNDEIKEDQREEIDPLAAQKSKLDAMLSRFRLRARPNADKDIYDKVIERMLQRGQDRPTTQILLRLFERGIGYHHAGLSAVERGGVEVLFRSGHLAIIFSTSTLALGINMPCKTVIFGMDNPLMTPLLYRQMSGRAGRRGFDHSGTVIFVAYSTGKICRLLTASLTKISGNPPFTCTYLLRLLAFAQQDTGKAKIVLSLLRNPLALYTGDMKKETLQQQLRMYTFFGVQLLRHLQLIDDQGNACGLFQLASLLHEFEPGNLFFIHLLQNGIFHTLCETLKGDELKDELIVVLANLFTRTYLPISFDIKESECKTMSKNELSQIALVSLSEPVQKEIDQLNTKAHELYKRLLSMVNPEKTLLDEPFLLTGNEKNEKENAFCPESLVSPYFSGFLRDESFLPTLDLTPKDHRGKRYYLNAYAIDFWRHGSRKALIRENGLHPNHVWYRLNAFKSVLEKIAFGLESLAGCCDPFVEVMKSISDDYDIKFRVAFDMRLKSSY</sequence>
<evidence type="ECO:0000313" key="8">
    <source>
        <dbReference type="Proteomes" id="UP000887575"/>
    </source>
</evidence>
<dbReference type="PANTHER" id="PTHR44533:SF4">
    <property type="entry name" value="DEAD_H RNA HELICASE, PUTATIVE-RELATED"/>
    <property type="match status" value="1"/>
</dbReference>
<dbReference type="SUPFAM" id="SSF52540">
    <property type="entry name" value="P-loop containing nucleoside triphosphate hydrolases"/>
    <property type="match status" value="1"/>
</dbReference>
<dbReference type="Gene3D" id="3.40.50.300">
    <property type="entry name" value="P-loop containing nucleotide triphosphate hydrolases"/>
    <property type="match status" value="2"/>
</dbReference>
<evidence type="ECO:0000259" key="7">
    <source>
        <dbReference type="PROSITE" id="PS51194"/>
    </source>
</evidence>
<dbReference type="InterPro" id="IPR059032">
    <property type="entry name" value="WHD_DDX60"/>
</dbReference>
<evidence type="ECO:0000259" key="6">
    <source>
        <dbReference type="PROSITE" id="PS51192"/>
    </source>
</evidence>
<dbReference type="PROSITE" id="PS51194">
    <property type="entry name" value="HELICASE_CTER"/>
    <property type="match status" value="1"/>
</dbReference>
<proteinExistence type="predicted"/>
<keyword evidence="4" id="KW-0067">ATP-binding</keyword>
<dbReference type="SMART" id="SM00487">
    <property type="entry name" value="DEXDc"/>
    <property type="match status" value="1"/>
</dbReference>
<feature type="domain" description="Helicase C-terminal" evidence="7">
    <location>
        <begin position="1064"/>
        <end position="1229"/>
    </location>
</feature>
<dbReference type="Proteomes" id="UP000887575">
    <property type="component" value="Unassembled WGS sequence"/>
</dbReference>
<evidence type="ECO:0000256" key="2">
    <source>
        <dbReference type="ARBA" id="ARBA00022801"/>
    </source>
</evidence>
<dbReference type="PROSITE" id="PS51192">
    <property type="entry name" value="HELICASE_ATP_BIND_1"/>
    <property type="match status" value="1"/>
</dbReference>
<dbReference type="Pfam" id="PF26076">
    <property type="entry name" value="WHD_DDX60"/>
    <property type="match status" value="1"/>
</dbReference>
<keyword evidence="1" id="KW-0547">Nucleotide-binding</keyword>
<organism evidence="8 9">
    <name type="scientific">Mesorhabditis belari</name>
    <dbReference type="NCBI Taxonomy" id="2138241"/>
    <lineage>
        <taxon>Eukaryota</taxon>
        <taxon>Metazoa</taxon>
        <taxon>Ecdysozoa</taxon>
        <taxon>Nematoda</taxon>
        <taxon>Chromadorea</taxon>
        <taxon>Rhabditida</taxon>
        <taxon>Rhabditina</taxon>
        <taxon>Rhabditomorpha</taxon>
        <taxon>Rhabditoidea</taxon>
        <taxon>Rhabditidae</taxon>
        <taxon>Mesorhabditinae</taxon>
        <taxon>Mesorhabditis</taxon>
    </lineage>
</organism>
<protein>
    <submittedName>
        <fullName evidence="9">Uncharacterized protein</fullName>
    </submittedName>
</protein>
<dbReference type="GO" id="GO:0005524">
    <property type="term" value="F:ATP binding"/>
    <property type="evidence" value="ECO:0007669"/>
    <property type="project" value="UniProtKB-KW"/>
</dbReference>
<feature type="region of interest" description="Disordered" evidence="5">
    <location>
        <begin position="428"/>
        <end position="478"/>
    </location>
</feature>
<evidence type="ECO:0000256" key="3">
    <source>
        <dbReference type="ARBA" id="ARBA00022806"/>
    </source>
</evidence>
<dbReference type="FunFam" id="3.40.50.300:FF:001039">
    <property type="entry name" value="ATP-dependent RNA helicase DDX60"/>
    <property type="match status" value="1"/>
</dbReference>
<feature type="domain" description="Helicase ATP-binding" evidence="6">
    <location>
        <begin position="637"/>
        <end position="807"/>
    </location>
</feature>
<name>A0AAF3EG95_9BILA</name>
<keyword evidence="2" id="KW-0378">Hydrolase</keyword>
<reference evidence="9" key="1">
    <citation type="submission" date="2024-02" db="UniProtKB">
        <authorList>
            <consortium name="WormBaseParasite"/>
        </authorList>
    </citation>
    <scope>IDENTIFICATION</scope>
</reference>
<feature type="compositionally biased region" description="Basic and acidic residues" evidence="5">
    <location>
        <begin position="1"/>
        <end position="15"/>
    </location>
</feature>
<evidence type="ECO:0000256" key="1">
    <source>
        <dbReference type="ARBA" id="ARBA00022741"/>
    </source>
</evidence>
<dbReference type="WBParaSite" id="MBELARI_LOCUS12977">
    <property type="protein sequence ID" value="MBELARI_LOCUS12977"/>
    <property type="gene ID" value="MBELARI_LOCUS12977"/>
</dbReference>
<dbReference type="InterPro" id="IPR052431">
    <property type="entry name" value="SKI2_subfamily_helicases"/>
</dbReference>
<feature type="compositionally biased region" description="Basic and acidic residues" evidence="5">
    <location>
        <begin position="463"/>
        <end position="478"/>
    </location>
</feature>
<feature type="region of interest" description="Disordered" evidence="5">
    <location>
        <begin position="1038"/>
        <end position="1061"/>
    </location>
</feature>
<evidence type="ECO:0000256" key="4">
    <source>
        <dbReference type="ARBA" id="ARBA00022840"/>
    </source>
</evidence>
<accession>A0AAF3EG95</accession>